<sequence>MVRTKKGFSLLELILVLGVASAVSFIKFQDLRQEQENIQAKAVGQQIKQVGEAVNGYISIRFDKLSTLTSVTASAGTDPGPRSCSAADNTCTITYQTLINEGLLPASFSGINANHSSYAIILRRAGTSPNYLINGLITTTAQWQEGDKIRYDLLGKAMQTAGVDSGMSRTASSVSGYSGQWSEQAVN</sequence>
<dbReference type="STRING" id="1926881.BTJ39_09085"/>
<dbReference type="AlphaFoldDB" id="A0A1S8YNV6"/>
<comment type="caution">
    <text evidence="3">The sequence shown here is derived from an EMBL/GenBank/DDBJ whole genome shotgun (WGS) entry which is preliminary data.</text>
</comment>
<keyword evidence="4" id="KW-1185">Reference proteome</keyword>
<dbReference type="GO" id="GO:0016020">
    <property type="term" value="C:membrane"/>
    <property type="evidence" value="ECO:0007669"/>
    <property type="project" value="UniProtKB-SubCell"/>
</dbReference>
<protein>
    <recommendedName>
        <fullName evidence="5">Prepilin-type N-terminal cleavage/methylation domain-containing protein</fullName>
    </recommendedName>
</protein>
<evidence type="ECO:0000313" key="4">
    <source>
        <dbReference type="Proteomes" id="UP000190667"/>
    </source>
</evidence>
<name>A0A1S8YNV6_9GAMM</name>
<dbReference type="Proteomes" id="UP000190667">
    <property type="component" value="Unassembled WGS sequence"/>
</dbReference>
<dbReference type="EMBL" id="MRUL01000004">
    <property type="protein sequence ID" value="OON40545.1"/>
    <property type="molecule type" value="Genomic_DNA"/>
</dbReference>
<proteinExistence type="predicted"/>
<gene>
    <name evidence="3" type="ORF">BTJ39_09085</name>
</gene>
<dbReference type="NCBIfam" id="TIGR02532">
    <property type="entry name" value="IV_pilin_GFxxxE"/>
    <property type="match status" value="1"/>
</dbReference>
<evidence type="ECO:0000256" key="2">
    <source>
        <dbReference type="SAM" id="MobiDB-lite"/>
    </source>
</evidence>
<feature type="region of interest" description="Disordered" evidence="2">
    <location>
        <begin position="166"/>
        <end position="187"/>
    </location>
</feature>
<accession>A0A1S8YNV6</accession>
<evidence type="ECO:0000313" key="3">
    <source>
        <dbReference type="EMBL" id="OON40545.1"/>
    </source>
</evidence>
<evidence type="ECO:0000256" key="1">
    <source>
        <dbReference type="ARBA" id="ARBA00004167"/>
    </source>
</evidence>
<comment type="subcellular location">
    <subcellularLocation>
        <location evidence="1">Membrane</location>
        <topology evidence="1">Single-pass membrane protein</topology>
    </subcellularLocation>
</comment>
<reference evidence="3 4" key="1">
    <citation type="submission" date="2016-12" db="EMBL/GenBank/DDBJ databases">
        <title>Izhakiella australiana sp. nov. of genus Izhakiella isolated from Australian desert.</title>
        <authorList>
            <person name="Ji M."/>
        </authorList>
    </citation>
    <scope>NUCLEOTIDE SEQUENCE [LARGE SCALE GENOMIC DNA]</scope>
    <source>
        <strain evidence="3 4">D4N98</strain>
    </source>
</reference>
<evidence type="ECO:0008006" key="5">
    <source>
        <dbReference type="Google" id="ProtNLM"/>
    </source>
</evidence>
<dbReference type="InterPro" id="IPR012902">
    <property type="entry name" value="N_methyl_site"/>
</dbReference>
<feature type="compositionally biased region" description="Polar residues" evidence="2">
    <location>
        <begin position="167"/>
        <end position="187"/>
    </location>
</feature>
<organism evidence="3 4">
    <name type="scientific">Izhakiella australiensis</name>
    <dbReference type="NCBI Taxonomy" id="1926881"/>
    <lineage>
        <taxon>Bacteria</taxon>
        <taxon>Pseudomonadati</taxon>
        <taxon>Pseudomonadota</taxon>
        <taxon>Gammaproteobacteria</taxon>
        <taxon>Enterobacterales</taxon>
        <taxon>Erwiniaceae</taxon>
        <taxon>Izhakiella</taxon>
    </lineage>
</organism>